<dbReference type="Pfam" id="PF12833">
    <property type="entry name" value="HTH_18"/>
    <property type="match status" value="1"/>
</dbReference>
<dbReference type="PANTHER" id="PTHR11019">
    <property type="entry name" value="HTH-TYPE TRANSCRIPTIONAL REGULATOR NIMR"/>
    <property type="match status" value="1"/>
</dbReference>
<feature type="domain" description="HTH araC/xylS-type" evidence="1">
    <location>
        <begin position="141"/>
        <end position="231"/>
    </location>
</feature>
<dbReference type="EMBL" id="RHRS01000026">
    <property type="protein sequence ID" value="RRW35675.1"/>
    <property type="molecule type" value="Genomic_DNA"/>
</dbReference>
<sequence length="248" mass="26859">MNATQGIGWHGRAWISPGLGIFLGQAGSQDWHSHMAHQITVSLNGSLTVKCTSSSVTARAICIRAGVAHQIEADEVLSIYLDALSDEARALPDNIGEGITPIQMGDTASLRKLLSSSDPSAQQIREMVRLVLNLTTPPASDPRLQSVLAALKEPINGRQALAKRVHLSPTRFSHWFVEQTGLPLRSYRKWNRLVIALQHIASGANLTAAAHAAGFADAAHFSRTFRDLFGLDTVLQIYLQISTGSRPL</sequence>
<evidence type="ECO:0000259" key="1">
    <source>
        <dbReference type="PROSITE" id="PS01124"/>
    </source>
</evidence>
<dbReference type="PROSITE" id="PS01124">
    <property type="entry name" value="HTH_ARAC_FAMILY_2"/>
    <property type="match status" value="1"/>
</dbReference>
<proteinExistence type="predicted"/>
<evidence type="ECO:0000313" key="3">
    <source>
        <dbReference type="Proteomes" id="UP000272833"/>
    </source>
</evidence>
<dbReference type="RefSeq" id="WP_116618645.1">
    <property type="nucleotide sequence ID" value="NZ_RHRS01000026.1"/>
</dbReference>
<name>A0A427HLX4_ECTOL</name>
<evidence type="ECO:0000313" key="2">
    <source>
        <dbReference type="EMBL" id="RRW35675.1"/>
    </source>
</evidence>
<protein>
    <submittedName>
        <fullName evidence="2">Helix-turn-helix domain-containing protein</fullName>
    </submittedName>
</protein>
<comment type="caution">
    <text evidence="2">The sequence shown here is derived from an EMBL/GenBank/DDBJ whole genome shotgun (WGS) entry which is preliminary data.</text>
</comment>
<dbReference type="InterPro" id="IPR018060">
    <property type="entry name" value="HTH_AraC"/>
</dbReference>
<dbReference type="Gene3D" id="1.10.10.60">
    <property type="entry name" value="Homeodomain-like"/>
    <property type="match status" value="1"/>
</dbReference>
<dbReference type="SMART" id="SM00342">
    <property type="entry name" value="HTH_ARAC"/>
    <property type="match status" value="1"/>
</dbReference>
<reference evidence="2 3" key="1">
    <citation type="submission" date="2018-10" db="EMBL/GenBank/DDBJ databases">
        <title>Transmission dynamics of multidrug resistant bacteria on intensive care unit surfaces.</title>
        <authorList>
            <person name="D'Souza A.W."/>
            <person name="Potter R.F."/>
            <person name="Wallace M."/>
            <person name="Shupe A."/>
            <person name="Patel S."/>
            <person name="Sun S."/>
            <person name="Gul D."/>
            <person name="Kwon J.H."/>
            <person name="Andleeb S."/>
            <person name="Burnham C.-A.D."/>
            <person name="Dantas G."/>
        </authorList>
    </citation>
    <scope>NUCLEOTIDE SEQUENCE [LARGE SCALE GENOMIC DNA]</scope>
    <source>
        <strain evidence="2 3">PO_271</strain>
    </source>
</reference>
<accession>A0A427HLX4</accession>
<organism evidence="2 3">
    <name type="scientific">Ectopseudomonas oleovorans</name>
    <name type="common">Pseudomonas oleovorans</name>
    <dbReference type="NCBI Taxonomy" id="301"/>
    <lineage>
        <taxon>Bacteria</taxon>
        <taxon>Pseudomonadati</taxon>
        <taxon>Pseudomonadota</taxon>
        <taxon>Gammaproteobacteria</taxon>
        <taxon>Pseudomonadales</taxon>
        <taxon>Pseudomonadaceae</taxon>
        <taxon>Ectopseudomonas</taxon>
    </lineage>
</organism>
<dbReference type="AlphaFoldDB" id="A0A427HLX4"/>
<dbReference type="Proteomes" id="UP000272833">
    <property type="component" value="Unassembled WGS sequence"/>
</dbReference>
<dbReference type="GO" id="GO:0003700">
    <property type="term" value="F:DNA-binding transcription factor activity"/>
    <property type="evidence" value="ECO:0007669"/>
    <property type="project" value="InterPro"/>
</dbReference>
<dbReference type="GO" id="GO:0043565">
    <property type="term" value="F:sequence-specific DNA binding"/>
    <property type="evidence" value="ECO:0007669"/>
    <property type="project" value="InterPro"/>
</dbReference>
<gene>
    <name evidence="2" type="ORF">EGJ44_11735</name>
</gene>
<dbReference type="PANTHER" id="PTHR11019:SF199">
    <property type="entry name" value="HTH-TYPE TRANSCRIPTIONAL REGULATOR NIMR"/>
    <property type="match status" value="1"/>
</dbReference>